<keyword evidence="4 5" id="KW-0472">Membrane</keyword>
<dbReference type="Pfam" id="PF01124">
    <property type="entry name" value="MAPEG"/>
    <property type="match status" value="1"/>
</dbReference>
<feature type="transmembrane region" description="Helical" evidence="5">
    <location>
        <begin position="6"/>
        <end position="27"/>
    </location>
</feature>
<dbReference type="GO" id="GO:0016020">
    <property type="term" value="C:membrane"/>
    <property type="evidence" value="ECO:0007669"/>
    <property type="project" value="UniProtKB-SubCell"/>
</dbReference>
<dbReference type="PANTHER" id="PTHR35371:SF1">
    <property type="entry name" value="BLR7753 PROTEIN"/>
    <property type="match status" value="1"/>
</dbReference>
<comment type="subcellular location">
    <subcellularLocation>
        <location evidence="1">Membrane</location>
    </subcellularLocation>
</comment>
<accession>A0A022W6R3</accession>
<reference evidence="6" key="1">
    <citation type="submission" date="2014-02" db="EMBL/GenBank/DDBJ databases">
        <title>The Genome Sequence of Trichophyton rubrum (morphotype fischeri) CBS 288.86.</title>
        <authorList>
            <consortium name="The Broad Institute Genomics Platform"/>
            <person name="Cuomo C.A."/>
            <person name="White T.C."/>
            <person name="Graser Y."/>
            <person name="Martinez-Rossi N."/>
            <person name="Heitman J."/>
            <person name="Young S.K."/>
            <person name="Zeng Q."/>
            <person name="Gargeya S."/>
            <person name="Abouelleil A."/>
            <person name="Alvarado L."/>
            <person name="Chapman S.B."/>
            <person name="Gainer-Dewar J."/>
            <person name="Goldberg J."/>
            <person name="Griggs A."/>
            <person name="Gujja S."/>
            <person name="Hansen M."/>
            <person name="Howarth C."/>
            <person name="Imamovic A."/>
            <person name="Larimer J."/>
            <person name="Martinez D."/>
            <person name="Murphy C."/>
            <person name="Pearson M.D."/>
            <person name="Persinoti G."/>
            <person name="Poon T."/>
            <person name="Priest M."/>
            <person name="Roberts A.D."/>
            <person name="Saif S."/>
            <person name="Shea T.D."/>
            <person name="Sykes S.N."/>
            <person name="Wortman J."/>
            <person name="Nusbaum C."/>
            <person name="Birren B."/>
        </authorList>
    </citation>
    <scope>NUCLEOTIDE SEQUENCE [LARGE SCALE GENOMIC DNA]</scope>
    <source>
        <strain evidence="6">CBS 288.86</strain>
    </source>
</reference>
<dbReference type="SUPFAM" id="SSF161084">
    <property type="entry name" value="MAPEG domain-like"/>
    <property type="match status" value="1"/>
</dbReference>
<dbReference type="PANTHER" id="PTHR35371">
    <property type="entry name" value="INNER MEMBRANE PROTEIN"/>
    <property type="match status" value="1"/>
</dbReference>
<dbReference type="AlphaFoldDB" id="A0A022W6R3"/>
<evidence type="ECO:0000256" key="4">
    <source>
        <dbReference type="ARBA" id="ARBA00023136"/>
    </source>
</evidence>
<sequence length="149" mass="16365">MDTFNWSYHSIAGAYVLGLAPHFVFFLKTLKTGKYSNLTPRNTLDSLRGVIPAEQWNRLFKLRSIHINAMESIPIFAAAILAGNIAKLPVSELNYLAAEYLGCRVAFAALYLGAGSELTSYARTGVWFYSLGRLLFTLIKAGNAVSGLL</sequence>
<keyword evidence="2 5" id="KW-0812">Transmembrane</keyword>
<evidence type="ECO:0008006" key="7">
    <source>
        <dbReference type="Google" id="ProtNLM"/>
    </source>
</evidence>
<protein>
    <recommendedName>
        <fullName evidence="7">MAPEG family protein</fullName>
    </recommendedName>
</protein>
<evidence type="ECO:0000256" key="2">
    <source>
        <dbReference type="ARBA" id="ARBA00022692"/>
    </source>
</evidence>
<keyword evidence="3 5" id="KW-1133">Transmembrane helix</keyword>
<evidence type="ECO:0000256" key="3">
    <source>
        <dbReference type="ARBA" id="ARBA00022989"/>
    </source>
</evidence>
<evidence type="ECO:0000256" key="5">
    <source>
        <dbReference type="SAM" id="Phobius"/>
    </source>
</evidence>
<dbReference type="Proteomes" id="UP000023758">
    <property type="component" value="Unassembled WGS sequence"/>
</dbReference>
<dbReference type="OrthoDB" id="2122304at2759"/>
<name>A0A022W6R3_TRIRU</name>
<dbReference type="InterPro" id="IPR001129">
    <property type="entry name" value="Membr-assoc_MAPEG"/>
</dbReference>
<organism evidence="6">
    <name type="scientific">Trichophyton rubrum CBS 288.86</name>
    <dbReference type="NCBI Taxonomy" id="1215330"/>
    <lineage>
        <taxon>Eukaryota</taxon>
        <taxon>Fungi</taxon>
        <taxon>Dikarya</taxon>
        <taxon>Ascomycota</taxon>
        <taxon>Pezizomycotina</taxon>
        <taxon>Eurotiomycetes</taxon>
        <taxon>Eurotiomycetidae</taxon>
        <taxon>Onygenales</taxon>
        <taxon>Arthrodermataceae</taxon>
        <taxon>Trichophyton</taxon>
    </lineage>
</organism>
<dbReference type="HOGENOM" id="CLU_110778_0_0_1"/>
<evidence type="ECO:0000256" key="1">
    <source>
        <dbReference type="ARBA" id="ARBA00004370"/>
    </source>
</evidence>
<evidence type="ECO:0000313" key="6">
    <source>
        <dbReference type="EMBL" id="EZF54052.1"/>
    </source>
</evidence>
<dbReference type="EMBL" id="KK207796">
    <property type="protein sequence ID" value="EZF54052.1"/>
    <property type="molecule type" value="Genomic_DNA"/>
</dbReference>
<dbReference type="InterPro" id="IPR023352">
    <property type="entry name" value="MAPEG-like_dom_sf"/>
</dbReference>
<gene>
    <name evidence="6" type="ORF">H103_03135</name>
</gene>
<dbReference type="Gene3D" id="1.20.120.550">
    <property type="entry name" value="Membrane associated eicosanoid/glutathione metabolism-like domain"/>
    <property type="match status" value="1"/>
</dbReference>
<proteinExistence type="predicted"/>